<organism evidence="2 3">
    <name type="scientific">Botrytis elliptica</name>
    <dbReference type="NCBI Taxonomy" id="278938"/>
    <lineage>
        <taxon>Eukaryota</taxon>
        <taxon>Fungi</taxon>
        <taxon>Dikarya</taxon>
        <taxon>Ascomycota</taxon>
        <taxon>Pezizomycotina</taxon>
        <taxon>Leotiomycetes</taxon>
        <taxon>Helotiales</taxon>
        <taxon>Sclerotiniaceae</taxon>
        <taxon>Botrytis</taxon>
    </lineage>
</organism>
<feature type="region of interest" description="Disordered" evidence="1">
    <location>
        <begin position="382"/>
        <end position="422"/>
    </location>
</feature>
<reference evidence="2 3" key="1">
    <citation type="submission" date="2017-12" db="EMBL/GenBank/DDBJ databases">
        <title>Comparative genomics of Botrytis spp.</title>
        <authorList>
            <person name="Valero-Jimenez C.A."/>
            <person name="Tapia P."/>
            <person name="Veloso J."/>
            <person name="Silva-Moreno E."/>
            <person name="Staats M."/>
            <person name="Valdes J.H."/>
            <person name="Van Kan J.A.L."/>
        </authorList>
    </citation>
    <scope>NUCLEOTIDE SEQUENCE [LARGE SCALE GENOMIC DNA]</scope>
    <source>
        <strain evidence="2 3">Be9601</strain>
    </source>
</reference>
<feature type="region of interest" description="Disordered" evidence="1">
    <location>
        <begin position="1"/>
        <end position="26"/>
    </location>
</feature>
<proteinExistence type="predicted"/>
<dbReference type="AlphaFoldDB" id="A0A4Z1KEM0"/>
<accession>A0A4Z1KEM0</accession>
<gene>
    <name evidence="2" type="ORF">BELL_0026g00160</name>
</gene>
<evidence type="ECO:0000256" key="1">
    <source>
        <dbReference type="SAM" id="MobiDB-lite"/>
    </source>
</evidence>
<dbReference type="EMBL" id="PQXM01000026">
    <property type="protein sequence ID" value="TGO79663.1"/>
    <property type="molecule type" value="Genomic_DNA"/>
</dbReference>
<feature type="compositionally biased region" description="Polar residues" evidence="1">
    <location>
        <begin position="1"/>
        <end position="19"/>
    </location>
</feature>
<dbReference type="Proteomes" id="UP000297229">
    <property type="component" value="Unassembled WGS sequence"/>
</dbReference>
<evidence type="ECO:0000313" key="3">
    <source>
        <dbReference type="Proteomes" id="UP000297229"/>
    </source>
</evidence>
<comment type="caution">
    <text evidence="2">The sequence shown here is derived from an EMBL/GenBank/DDBJ whole genome shotgun (WGS) entry which is preliminary data.</text>
</comment>
<protein>
    <submittedName>
        <fullName evidence="2">Uncharacterized protein</fullName>
    </submittedName>
</protein>
<feature type="compositionally biased region" description="Polar residues" evidence="1">
    <location>
        <begin position="389"/>
        <end position="400"/>
    </location>
</feature>
<sequence length="438" mass="49477">MASSSNNFLENRPGSSSKQTRSKDAVPLPPFDAIPNRITPSALLAMPFISILIGVSSRHPTKPIYAIYSPNIASLQYVHGDGTLVEPLSICPLLTFNNGDKLCSRQRLNIIECMNRSARYYQMIHSPSWNEDGPNEKTFRGPFTNEKSVKEALTYISDLRFGPDNTAALRTLPLDRHLVSNLPDPSSPCVSLTAPPTWDFSVHHADFPDPYLDPTHETKLLDYFQTFIQRFRNHVSYPIFKKAAYVLAGMEKVGAIYWQSGREAVKTQGGWTADDFLARFAKYEQFTKEWKFLYAPNPVAWLEAELADEARRERMGGRRRKSPWMGLVEGVEVVEVVSWQALGEFYWDDGEEGRGYPRVFPREDDDFEDVGDSEIVIKNEDSGEIEARSGNSCEQKYYSESTKKGHGKNGKRSREVFDESPAMKRAKSAVLNMISGSC</sequence>
<evidence type="ECO:0000313" key="2">
    <source>
        <dbReference type="EMBL" id="TGO79663.1"/>
    </source>
</evidence>
<dbReference type="OrthoDB" id="3563009at2759"/>
<name>A0A4Z1KEM0_9HELO</name>
<keyword evidence="3" id="KW-1185">Reference proteome</keyword>